<dbReference type="AlphaFoldDB" id="A0AAN9ZGI7"/>
<evidence type="ECO:0000313" key="1">
    <source>
        <dbReference type="EMBL" id="KAK7872549.1"/>
    </source>
</evidence>
<keyword evidence="2" id="KW-1185">Reference proteome</keyword>
<name>A0AAN9ZGI7_9ORTH</name>
<dbReference type="Proteomes" id="UP001378592">
    <property type="component" value="Unassembled WGS sequence"/>
</dbReference>
<protein>
    <submittedName>
        <fullName evidence="1">Uncharacterized protein</fullName>
    </submittedName>
</protein>
<dbReference type="InterPro" id="IPR031366">
    <property type="entry name" value="DUF4663"/>
</dbReference>
<comment type="caution">
    <text evidence="1">The sequence shown here is derived from an EMBL/GenBank/DDBJ whole genome shotgun (WGS) entry which is preliminary data.</text>
</comment>
<gene>
    <name evidence="1" type="ORF">R5R35_013782</name>
</gene>
<reference evidence="1 2" key="1">
    <citation type="submission" date="2024-03" db="EMBL/GenBank/DDBJ databases">
        <title>The genome assembly and annotation of the cricket Gryllus longicercus Weissman &amp; Gray.</title>
        <authorList>
            <person name="Szrajer S."/>
            <person name="Gray D."/>
            <person name="Ylla G."/>
        </authorList>
    </citation>
    <scope>NUCLEOTIDE SEQUENCE [LARGE SCALE GENOMIC DNA]</scope>
    <source>
        <strain evidence="1">DAG 2021-001</strain>
        <tissue evidence="1">Whole body minus gut</tissue>
    </source>
</reference>
<accession>A0AAN9ZGI7</accession>
<proteinExistence type="predicted"/>
<dbReference type="PANTHER" id="PTHR36872">
    <property type="entry name" value="GENE 5901-RELATED"/>
    <property type="match status" value="1"/>
</dbReference>
<dbReference type="PANTHER" id="PTHR36872:SF1">
    <property type="entry name" value="GENE 5901-RELATED"/>
    <property type="match status" value="1"/>
</dbReference>
<dbReference type="EMBL" id="JAZDUA010000023">
    <property type="protein sequence ID" value="KAK7872549.1"/>
    <property type="molecule type" value="Genomic_DNA"/>
</dbReference>
<sequence length="248" mass="27888">MEPDAINKKSLDVVLNRNLASLKTCNVVDAWSFVKHDIEEHIGKNLVCVPHLVDGLSYNITSVFIKTNQSGARGKRFRTYKPLGLVKDLIDKDKSHTSWHDVSSKVIRSEPVKDFQSYKLTLMDEPHQRKICVATTNFTRSYVPPQYSPIGKITFSKGSSEDIAAATTVYLVNNVIKAGTVDLYIDVGDYSRVFHYGDPHPLVFGYQKYRLSDQARIIGKKSTTVCSARAKWTGFDLHDAPSHPELVE</sequence>
<organism evidence="1 2">
    <name type="scientific">Gryllus longicercus</name>
    <dbReference type="NCBI Taxonomy" id="2509291"/>
    <lineage>
        <taxon>Eukaryota</taxon>
        <taxon>Metazoa</taxon>
        <taxon>Ecdysozoa</taxon>
        <taxon>Arthropoda</taxon>
        <taxon>Hexapoda</taxon>
        <taxon>Insecta</taxon>
        <taxon>Pterygota</taxon>
        <taxon>Neoptera</taxon>
        <taxon>Polyneoptera</taxon>
        <taxon>Orthoptera</taxon>
        <taxon>Ensifera</taxon>
        <taxon>Gryllidea</taxon>
        <taxon>Grylloidea</taxon>
        <taxon>Gryllidae</taxon>
        <taxon>Gryllinae</taxon>
        <taxon>Gryllus</taxon>
    </lineage>
</organism>
<evidence type="ECO:0000313" key="2">
    <source>
        <dbReference type="Proteomes" id="UP001378592"/>
    </source>
</evidence>